<accession>R0K0Q4</accession>
<gene>
    <name evidence="1" type="ORF">Anapl_04142</name>
</gene>
<organism evidence="1 2">
    <name type="scientific">Anas platyrhynchos</name>
    <name type="common">Mallard</name>
    <name type="synonym">Anas boschas</name>
    <dbReference type="NCBI Taxonomy" id="8839"/>
    <lineage>
        <taxon>Eukaryota</taxon>
        <taxon>Metazoa</taxon>
        <taxon>Chordata</taxon>
        <taxon>Craniata</taxon>
        <taxon>Vertebrata</taxon>
        <taxon>Euteleostomi</taxon>
        <taxon>Archelosauria</taxon>
        <taxon>Archosauria</taxon>
        <taxon>Dinosauria</taxon>
        <taxon>Saurischia</taxon>
        <taxon>Theropoda</taxon>
        <taxon>Coelurosauria</taxon>
        <taxon>Aves</taxon>
        <taxon>Neognathae</taxon>
        <taxon>Galloanserae</taxon>
        <taxon>Anseriformes</taxon>
        <taxon>Anatidae</taxon>
        <taxon>Anatinae</taxon>
        <taxon>Anas</taxon>
    </lineage>
</organism>
<evidence type="ECO:0000313" key="1">
    <source>
        <dbReference type="EMBL" id="EOB03511.1"/>
    </source>
</evidence>
<name>R0K0Q4_ANAPL</name>
<evidence type="ECO:0000313" key="2">
    <source>
        <dbReference type="Proteomes" id="UP000296049"/>
    </source>
</evidence>
<proteinExistence type="predicted"/>
<keyword evidence="2" id="KW-1185">Reference proteome</keyword>
<reference evidence="2" key="1">
    <citation type="journal article" date="2013" name="Nat. Genet.">
        <title>The duck genome and transcriptome provide insight into an avian influenza virus reservoir species.</title>
        <authorList>
            <person name="Huang Y."/>
            <person name="Li Y."/>
            <person name="Burt D.W."/>
            <person name="Chen H."/>
            <person name="Zhang Y."/>
            <person name="Qian W."/>
            <person name="Kim H."/>
            <person name="Gan S."/>
            <person name="Zhao Y."/>
            <person name="Li J."/>
            <person name="Yi K."/>
            <person name="Feng H."/>
            <person name="Zhu P."/>
            <person name="Li B."/>
            <person name="Liu Q."/>
            <person name="Fairley S."/>
            <person name="Magor K.E."/>
            <person name="Du Z."/>
            <person name="Hu X."/>
            <person name="Goodman L."/>
            <person name="Tafer H."/>
            <person name="Vignal A."/>
            <person name="Lee T."/>
            <person name="Kim K.W."/>
            <person name="Sheng Z."/>
            <person name="An Y."/>
            <person name="Searle S."/>
            <person name="Herrero J."/>
            <person name="Groenen M.A."/>
            <person name="Crooijmans R.P."/>
            <person name="Faraut T."/>
            <person name="Cai Q."/>
            <person name="Webster R.G."/>
            <person name="Aldridge J.R."/>
            <person name="Warren W.C."/>
            <person name="Bartschat S."/>
            <person name="Kehr S."/>
            <person name="Marz M."/>
            <person name="Stadler P.F."/>
            <person name="Smith J."/>
            <person name="Kraus R.H."/>
            <person name="Zhao Y."/>
            <person name="Ren L."/>
            <person name="Fei J."/>
            <person name="Morisson M."/>
            <person name="Kaiser P."/>
            <person name="Griffin D.K."/>
            <person name="Rao M."/>
            <person name="Pitel F."/>
            <person name="Wang J."/>
            <person name="Li N."/>
        </authorList>
    </citation>
    <scope>NUCLEOTIDE SEQUENCE [LARGE SCALE GENOMIC DNA]</scope>
</reference>
<protein>
    <submittedName>
        <fullName evidence="1">Uncharacterized protein</fullName>
    </submittedName>
</protein>
<dbReference type="Proteomes" id="UP000296049">
    <property type="component" value="Unassembled WGS sequence"/>
</dbReference>
<dbReference type="EMBL" id="KB742853">
    <property type="protein sequence ID" value="EOB03511.1"/>
    <property type="molecule type" value="Genomic_DNA"/>
</dbReference>
<dbReference type="AlphaFoldDB" id="R0K0Q4"/>
<sequence>MADLQFSYTEAQALTSTWMHLKAGTSSSCSLRACARGLGIRVGQDKERAYIAFVTIQRVTRVTDYCYFHVQNSVKTAFRRGSVCKLWFCRAANSIFPDRGKQTNPISVRDQATQAQLTGDNTEAHYQNEKELLELEGSTDSLKFVTSGEGACDKQQLHFAKKSALHTELRHETDSSGKLSALPDLSLAKPVYSTSWPLFHTLAAMLFGTKLWQAHKKSEQLCMRLFRKNILMTQSRTSKCAKKVDNAEASDKHWDDTESVREQVGQLGQTTTVVITPLDVPVDAKSECLCPICFTGRDLVKDKVATVIILYGLFLHFSCGKKRQVTIARKLLLSSTRL</sequence>